<dbReference type="AlphaFoldDB" id="A0A9P5PN47"/>
<gene>
    <name evidence="2" type="ORF">BDP27DRAFT_1424053</name>
</gene>
<organism evidence="2 3">
    <name type="scientific">Rhodocollybia butyracea</name>
    <dbReference type="NCBI Taxonomy" id="206335"/>
    <lineage>
        <taxon>Eukaryota</taxon>
        <taxon>Fungi</taxon>
        <taxon>Dikarya</taxon>
        <taxon>Basidiomycota</taxon>
        <taxon>Agaricomycotina</taxon>
        <taxon>Agaricomycetes</taxon>
        <taxon>Agaricomycetidae</taxon>
        <taxon>Agaricales</taxon>
        <taxon>Marasmiineae</taxon>
        <taxon>Omphalotaceae</taxon>
        <taxon>Rhodocollybia</taxon>
    </lineage>
</organism>
<evidence type="ECO:0000313" key="2">
    <source>
        <dbReference type="EMBL" id="KAF9066264.1"/>
    </source>
</evidence>
<name>A0A9P5PN47_9AGAR</name>
<comment type="caution">
    <text evidence="2">The sequence shown here is derived from an EMBL/GenBank/DDBJ whole genome shotgun (WGS) entry which is preliminary data.</text>
</comment>
<protein>
    <submittedName>
        <fullName evidence="2">Uncharacterized protein</fullName>
    </submittedName>
</protein>
<dbReference type="OrthoDB" id="3061919at2759"/>
<feature type="compositionally biased region" description="Low complexity" evidence="1">
    <location>
        <begin position="315"/>
        <end position="325"/>
    </location>
</feature>
<accession>A0A9P5PN47</accession>
<dbReference type="Proteomes" id="UP000772434">
    <property type="component" value="Unassembled WGS sequence"/>
</dbReference>
<keyword evidence="3" id="KW-1185">Reference proteome</keyword>
<dbReference type="EMBL" id="JADNRY010000090">
    <property type="protein sequence ID" value="KAF9066264.1"/>
    <property type="molecule type" value="Genomic_DNA"/>
</dbReference>
<feature type="compositionally biased region" description="Basic and acidic residues" evidence="1">
    <location>
        <begin position="326"/>
        <end position="339"/>
    </location>
</feature>
<sequence length="363" mass="40497">MNLEAPKNPSGYPISLFQLTISNPEGVRWKWVEERYRKLINLKSQATGGHSGDTQPEVSAMVVPPQLDPECDTLAHALQRHPPPPPTAVLSKENGRQKAGRYPLELLWKANDLRQAYDQGIADLAMEYGKSVQGIYQAIGEDLKSSRQISSWNVFEAYMTAPDGGDLLKPAEMSAQDFVLYIRSLYKEQMEEAIGEGWNTAAQAAACRAELASEIDWYNNRLDLQLLEERRGGLSKKTIAKLLEGFAQKAQMVHQMYGLVVHGWGTDPNGEHCLEWGGSPAFEQIVEDYSHQINQQCMDLWAMVRSAYTALQSGAATNPAQTATPNRHERPTGKKRDNQRTLLTAFLAEDICQSTSGKKMKMS</sequence>
<evidence type="ECO:0000313" key="3">
    <source>
        <dbReference type="Proteomes" id="UP000772434"/>
    </source>
</evidence>
<reference evidence="2" key="1">
    <citation type="submission" date="2020-11" db="EMBL/GenBank/DDBJ databases">
        <authorList>
            <consortium name="DOE Joint Genome Institute"/>
            <person name="Ahrendt S."/>
            <person name="Riley R."/>
            <person name="Andreopoulos W."/>
            <person name="Labutti K."/>
            <person name="Pangilinan J."/>
            <person name="Ruiz-Duenas F.J."/>
            <person name="Barrasa J.M."/>
            <person name="Sanchez-Garcia M."/>
            <person name="Camarero S."/>
            <person name="Miyauchi S."/>
            <person name="Serrano A."/>
            <person name="Linde D."/>
            <person name="Babiker R."/>
            <person name="Drula E."/>
            <person name="Ayuso-Fernandez I."/>
            <person name="Pacheco R."/>
            <person name="Padilla G."/>
            <person name="Ferreira P."/>
            <person name="Barriuso J."/>
            <person name="Kellner H."/>
            <person name="Castanera R."/>
            <person name="Alfaro M."/>
            <person name="Ramirez L."/>
            <person name="Pisabarro A.G."/>
            <person name="Kuo A."/>
            <person name="Tritt A."/>
            <person name="Lipzen A."/>
            <person name="He G."/>
            <person name="Yan M."/>
            <person name="Ng V."/>
            <person name="Cullen D."/>
            <person name="Martin F."/>
            <person name="Rosso M.-N."/>
            <person name="Henrissat B."/>
            <person name="Hibbett D."/>
            <person name="Martinez A.T."/>
            <person name="Grigoriev I.V."/>
        </authorList>
    </citation>
    <scope>NUCLEOTIDE SEQUENCE</scope>
    <source>
        <strain evidence="2">AH 40177</strain>
    </source>
</reference>
<evidence type="ECO:0000256" key="1">
    <source>
        <dbReference type="SAM" id="MobiDB-lite"/>
    </source>
</evidence>
<feature type="region of interest" description="Disordered" evidence="1">
    <location>
        <begin position="314"/>
        <end position="339"/>
    </location>
</feature>
<proteinExistence type="predicted"/>